<evidence type="ECO:0000313" key="3">
    <source>
        <dbReference type="Proteomes" id="UP000176005"/>
    </source>
</evidence>
<proteinExistence type="predicted"/>
<dbReference type="RefSeq" id="WP_070016551.1">
    <property type="nucleotide sequence ID" value="NZ_LJGW01000169.1"/>
</dbReference>
<protein>
    <submittedName>
        <fullName evidence="2">Uncharacterized protein</fullName>
    </submittedName>
</protein>
<dbReference type="AlphaFoldDB" id="A0A1E7L708"/>
<evidence type="ECO:0000313" key="2">
    <source>
        <dbReference type="EMBL" id="OEV11950.1"/>
    </source>
</evidence>
<accession>A0A1E7L708</accession>
<evidence type="ECO:0000256" key="1">
    <source>
        <dbReference type="SAM" id="MobiDB-lite"/>
    </source>
</evidence>
<dbReference type="Proteomes" id="UP000176005">
    <property type="component" value="Unassembled WGS sequence"/>
</dbReference>
<gene>
    <name evidence="2" type="ORF">AN218_10675</name>
</gene>
<keyword evidence="3" id="KW-1185">Reference proteome</keyword>
<reference evidence="2 3" key="1">
    <citation type="journal article" date="2016" name="Front. Microbiol.">
        <title>Comparative Genomics Analysis of Streptomyces Species Reveals Their Adaptation to the Marine Environment and Their Diversity at the Genomic Level.</title>
        <authorList>
            <person name="Tian X."/>
            <person name="Zhang Z."/>
            <person name="Yang T."/>
            <person name="Chen M."/>
            <person name="Li J."/>
            <person name="Chen F."/>
            <person name="Yang J."/>
            <person name="Li W."/>
            <person name="Zhang B."/>
            <person name="Zhang Z."/>
            <person name="Wu J."/>
            <person name="Zhang C."/>
            <person name="Long L."/>
            <person name="Xiao J."/>
        </authorList>
    </citation>
    <scope>NUCLEOTIDE SEQUENCE [LARGE SCALE GENOMIC DNA]</scope>
    <source>
        <strain evidence="2 3">SCSIO 10429</strain>
    </source>
</reference>
<dbReference type="EMBL" id="LJGW01000169">
    <property type="protein sequence ID" value="OEV11950.1"/>
    <property type="molecule type" value="Genomic_DNA"/>
</dbReference>
<sequence>MPSIADIATTPAGAYVPRLTGGTLLGDSAVLVPQRHGQALANWARDHGVSEIAEVVCHSIRLQGRTSLYSPPADMRLTEPERPSGESLSGPGHAVGWGLALIDEDRSVNITLLEGGEVEQEGEPRDIPGSDRIHTDDAWAGRLRKASGREIDERHRHLLSRIARDVTIRKALADGGLGVQMVAQLTGLGDQRIYQIRDRRR</sequence>
<comment type="caution">
    <text evidence="2">The sequence shown here is derived from an EMBL/GenBank/DDBJ whole genome shotgun (WGS) entry which is preliminary data.</text>
</comment>
<organism evidence="2 3">
    <name type="scientific">Streptomyces nanshensis</name>
    <dbReference type="NCBI Taxonomy" id="518642"/>
    <lineage>
        <taxon>Bacteria</taxon>
        <taxon>Bacillati</taxon>
        <taxon>Actinomycetota</taxon>
        <taxon>Actinomycetes</taxon>
        <taxon>Kitasatosporales</taxon>
        <taxon>Streptomycetaceae</taxon>
        <taxon>Streptomyces</taxon>
    </lineage>
</organism>
<name>A0A1E7L708_9ACTN</name>
<feature type="region of interest" description="Disordered" evidence="1">
    <location>
        <begin position="71"/>
        <end position="90"/>
    </location>
</feature>